<comment type="caution">
    <text evidence="2">The sequence shown here is derived from an EMBL/GenBank/DDBJ whole genome shotgun (WGS) entry which is preliminary data.</text>
</comment>
<keyword evidence="1" id="KW-0812">Transmembrane</keyword>
<feature type="transmembrane region" description="Helical" evidence="1">
    <location>
        <begin position="15"/>
        <end position="38"/>
    </location>
</feature>
<reference evidence="2 3" key="1">
    <citation type="submission" date="2018-03" db="EMBL/GenBank/DDBJ databases">
        <title>Aerobic endospore-forming bacteria genome sequencing and assembly.</title>
        <authorList>
            <person name="Cavalcante D.A."/>
            <person name="Driks A."/>
            <person name="Putonti C."/>
            <person name="De-Souza M.T."/>
        </authorList>
    </citation>
    <scope>NUCLEOTIDE SEQUENCE [LARGE SCALE GENOMIC DNA]</scope>
    <source>
        <strain evidence="2 3">SDF0037</strain>
    </source>
</reference>
<evidence type="ECO:0000256" key="1">
    <source>
        <dbReference type="SAM" id="Phobius"/>
    </source>
</evidence>
<dbReference type="OrthoDB" id="2004788at2"/>
<evidence type="ECO:0000313" key="3">
    <source>
        <dbReference type="Proteomes" id="UP000317944"/>
    </source>
</evidence>
<dbReference type="AlphaFoldDB" id="A0A544UD04"/>
<organism evidence="2 3">
    <name type="scientific">Lysinibacillus sphaericus</name>
    <name type="common">Bacillus sphaericus</name>
    <dbReference type="NCBI Taxonomy" id="1421"/>
    <lineage>
        <taxon>Bacteria</taxon>
        <taxon>Bacillati</taxon>
        <taxon>Bacillota</taxon>
        <taxon>Bacilli</taxon>
        <taxon>Bacillales</taxon>
        <taxon>Bacillaceae</taxon>
        <taxon>Lysinibacillus</taxon>
    </lineage>
</organism>
<evidence type="ECO:0000313" key="2">
    <source>
        <dbReference type="EMBL" id="TQR30232.1"/>
    </source>
</evidence>
<keyword evidence="1" id="KW-0472">Membrane</keyword>
<name>A0A544UD04_LYSSH</name>
<keyword evidence="1" id="KW-1133">Transmembrane helix</keyword>
<accession>A0A544UD04</accession>
<gene>
    <name evidence="2" type="ORF">C7Y47_15885</name>
</gene>
<proteinExistence type="predicted"/>
<dbReference type="Proteomes" id="UP000317944">
    <property type="component" value="Unassembled WGS sequence"/>
</dbReference>
<sequence>MLLCFFLGYFGAHHYAGKIIMIITLDCLGIWALIKLFMIVSAKSHMIYIINSNA</sequence>
<protein>
    <submittedName>
        <fullName evidence="2">TM2 domain-containing protein</fullName>
    </submittedName>
</protein>
<dbReference type="EMBL" id="SADV01000014">
    <property type="protein sequence ID" value="TQR30232.1"/>
    <property type="molecule type" value="Genomic_DNA"/>
</dbReference>